<proteinExistence type="predicted"/>
<dbReference type="Proteomes" id="UP001501480">
    <property type="component" value="Unassembled WGS sequence"/>
</dbReference>
<dbReference type="RefSeq" id="WP_344323095.1">
    <property type="nucleotide sequence ID" value="NZ_BAAAPY010000001.1"/>
</dbReference>
<evidence type="ECO:0000313" key="3">
    <source>
        <dbReference type="EMBL" id="GAA2069003.1"/>
    </source>
</evidence>
<dbReference type="GO" id="GO:0008237">
    <property type="term" value="F:metallopeptidase activity"/>
    <property type="evidence" value="ECO:0007669"/>
    <property type="project" value="UniProtKB-KW"/>
</dbReference>
<feature type="transmembrane region" description="Helical" evidence="1">
    <location>
        <begin position="199"/>
        <end position="220"/>
    </location>
</feature>
<evidence type="ECO:0000259" key="2">
    <source>
        <dbReference type="Pfam" id="PF02517"/>
    </source>
</evidence>
<protein>
    <submittedName>
        <fullName evidence="3">CPBP family intramembrane metalloprotease</fullName>
    </submittedName>
</protein>
<feature type="transmembrane region" description="Helical" evidence="1">
    <location>
        <begin position="226"/>
        <end position="247"/>
    </location>
</feature>
<feature type="transmembrane region" description="Helical" evidence="1">
    <location>
        <begin position="65"/>
        <end position="87"/>
    </location>
</feature>
<keyword evidence="3" id="KW-0378">Hydrolase</keyword>
<keyword evidence="1" id="KW-0472">Membrane</keyword>
<keyword evidence="4" id="KW-1185">Reference proteome</keyword>
<dbReference type="EMBL" id="BAAAPY010000001">
    <property type="protein sequence ID" value="GAA2069003.1"/>
    <property type="molecule type" value="Genomic_DNA"/>
</dbReference>
<feature type="domain" description="CAAX prenyl protease 2/Lysostaphin resistance protein A-like" evidence="2">
    <location>
        <begin position="147"/>
        <end position="238"/>
    </location>
</feature>
<keyword evidence="1" id="KW-1133">Transmembrane helix</keyword>
<accession>A0ABP5HFL7</accession>
<feature type="transmembrane region" description="Helical" evidence="1">
    <location>
        <begin position="147"/>
        <end position="173"/>
    </location>
</feature>
<name>A0ABP5HFL7_9ACTN</name>
<keyword evidence="3" id="KW-0645">Protease</keyword>
<keyword evidence="1" id="KW-0812">Transmembrane</keyword>
<keyword evidence="3" id="KW-0482">Metalloprotease</keyword>
<reference evidence="4" key="1">
    <citation type="journal article" date="2019" name="Int. J. Syst. Evol. Microbiol.">
        <title>The Global Catalogue of Microorganisms (GCM) 10K type strain sequencing project: providing services to taxonomists for standard genome sequencing and annotation.</title>
        <authorList>
            <consortium name="The Broad Institute Genomics Platform"/>
            <consortium name="The Broad Institute Genome Sequencing Center for Infectious Disease"/>
            <person name="Wu L."/>
            <person name="Ma J."/>
        </authorList>
    </citation>
    <scope>NUCLEOTIDE SEQUENCE [LARGE SCALE GENOMIC DNA]</scope>
    <source>
        <strain evidence="4">JCM 15749</strain>
    </source>
</reference>
<organism evidence="3 4">
    <name type="scientific">Aeromicrobium halocynthiae</name>
    <dbReference type="NCBI Taxonomy" id="560557"/>
    <lineage>
        <taxon>Bacteria</taxon>
        <taxon>Bacillati</taxon>
        <taxon>Actinomycetota</taxon>
        <taxon>Actinomycetes</taxon>
        <taxon>Propionibacteriales</taxon>
        <taxon>Nocardioidaceae</taxon>
        <taxon>Aeromicrobium</taxon>
    </lineage>
</organism>
<sequence length="254" mass="28024">MLEEQVRSPGRRVLGVEVLIVLGLSLGQSAVYAIVRLVDLLSRGPLREATATLNPTRSERPWFDLTYQLMGIGFALVPVALALYLLWRDDPRLVRRLGLTTASPVRAVAEGFVLAALIGLPGIAFYLVGRELGVTAEILTVPANVYWWTTVVLVLAAVQNALLEEVVMVGYLFTRLTQMGWGRWQVVVASATLRGSYHLYQGIGQGVGNFLMGLIFGWWYLRTGRVLPLVIAHTVLDVFAFVGMLYLGEQLGLR</sequence>
<evidence type="ECO:0000256" key="1">
    <source>
        <dbReference type="SAM" id="Phobius"/>
    </source>
</evidence>
<gene>
    <name evidence="3" type="ORF">GCM10009821_01370</name>
</gene>
<comment type="caution">
    <text evidence="3">The sequence shown here is derived from an EMBL/GenBank/DDBJ whole genome shotgun (WGS) entry which is preliminary data.</text>
</comment>
<evidence type="ECO:0000313" key="4">
    <source>
        <dbReference type="Proteomes" id="UP001501480"/>
    </source>
</evidence>
<dbReference type="Pfam" id="PF02517">
    <property type="entry name" value="Rce1-like"/>
    <property type="match status" value="1"/>
</dbReference>
<feature type="transmembrane region" description="Helical" evidence="1">
    <location>
        <begin position="12"/>
        <end position="35"/>
    </location>
</feature>
<dbReference type="InterPro" id="IPR003675">
    <property type="entry name" value="Rce1/LyrA-like_dom"/>
</dbReference>
<feature type="transmembrane region" description="Helical" evidence="1">
    <location>
        <begin position="107"/>
        <end position="127"/>
    </location>
</feature>